<dbReference type="EMBL" id="CM007903">
    <property type="protein sequence ID" value="OTF97590.1"/>
    <property type="molecule type" value="Genomic_DNA"/>
</dbReference>
<evidence type="ECO:0000313" key="1">
    <source>
        <dbReference type="EMBL" id="OTF97590.1"/>
    </source>
</evidence>
<evidence type="ECO:0000313" key="2">
    <source>
        <dbReference type="Proteomes" id="UP000215914"/>
    </source>
</evidence>
<protein>
    <submittedName>
        <fullName evidence="1">Uncharacterized protein</fullName>
    </submittedName>
</protein>
<keyword evidence="2" id="KW-1185">Reference proteome</keyword>
<dbReference type="Proteomes" id="UP000215914">
    <property type="component" value="Chromosome 14"/>
</dbReference>
<dbReference type="STRING" id="4232.A0A251SJD4"/>
<dbReference type="AlphaFoldDB" id="A0A251SJD4"/>
<proteinExistence type="predicted"/>
<dbReference type="PANTHER" id="PTHR47173:SF8">
    <property type="entry name" value="TRANSCRIPTION FACTOR HAP3_NF-YB FAMILY"/>
    <property type="match status" value="1"/>
</dbReference>
<dbReference type="PANTHER" id="PTHR47173">
    <property type="entry name" value="PROTEIN DR1 HOMOLOG"/>
    <property type="match status" value="1"/>
</dbReference>
<gene>
    <name evidence="1" type="ORF">HannXRQ_Chr14g0436311</name>
</gene>
<sequence>MDLFDPFHPNGSNIYFLSLNLNPNIHFIHIRPHPSLSGDNTLTSLKQNHTDRSNLGFLSICASPLSLAIRSNLGFVLTIISEADLSIRRQICGCGWKTMTQGLVGGQIGTVFYPILSLKMKTDEQVKERTLRLGSRTFKFSLSGTLKMKTVGSSFFSGFVIVLGDVVFLKPEQGYEVLKRVVDVIGQYDRKMLEQLSGYSASLIGDFNCWNPNDDVMTKSEKWILWILLARPKRMLLSQKVSTMTKIIKEMLPPDVRVARDTQDLLIDCCVGKNIFLCF</sequence>
<accession>A0A251SJD4</accession>
<dbReference type="InterPro" id="IPR044255">
    <property type="entry name" value="Dr1-like"/>
</dbReference>
<organism evidence="1 2">
    <name type="scientific">Helianthus annuus</name>
    <name type="common">Common sunflower</name>
    <dbReference type="NCBI Taxonomy" id="4232"/>
    <lineage>
        <taxon>Eukaryota</taxon>
        <taxon>Viridiplantae</taxon>
        <taxon>Streptophyta</taxon>
        <taxon>Embryophyta</taxon>
        <taxon>Tracheophyta</taxon>
        <taxon>Spermatophyta</taxon>
        <taxon>Magnoliopsida</taxon>
        <taxon>eudicotyledons</taxon>
        <taxon>Gunneridae</taxon>
        <taxon>Pentapetalae</taxon>
        <taxon>asterids</taxon>
        <taxon>campanulids</taxon>
        <taxon>Asterales</taxon>
        <taxon>Asteraceae</taxon>
        <taxon>Asteroideae</taxon>
        <taxon>Heliantheae alliance</taxon>
        <taxon>Heliantheae</taxon>
        <taxon>Helianthus</taxon>
    </lineage>
</organism>
<dbReference type="InParanoid" id="A0A251SJD4"/>
<reference evidence="2" key="1">
    <citation type="journal article" date="2017" name="Nature">
        <title>The sunflower genome provides insights into oil metabolism, flowering and Asterid evolution.</title>
        <authorList>
            <person name="Badouin H."/>
            <person name="Gouzy J."/>
            <person name="Grassa C.J."/>
            <person name="Murat F."/>
            <person name="Staton S.E."/>
            <person name="Cottret L."/>
            <person name="Lelandais-Briere C."/>
            <person name="Owens G.L."/>
            <person name="Carrere S."/>
            <person name="Mayjonade B."/>
            <person name="Legrand L."/>
            <person name="Gill N."/>
            <person name="Kane N.C."/>
            <person name="Bowers J.E."/>
            <person name="Hubner S."/>
            <person name="Bellec A."/>
            <person name="Berard A."/>
            <person name="Berges H."/>
            <person name="Blanchet N."/>
            <person name="Boniface M.C."/>
            <person name="Brunel D."/>
            <person name="Catrice O."/>
            <person name="Chaidir N."/>
            <person name="Claudel C."/>
            <person name="Donnadieu C."/>
            <person name="Faraut T."/>
            <person name="Fievet G."/>
            <person name="Helmstetter N."/>
            <person name="King M."/>
            <person name="Knapp S.J."/>
            <person name="Lai Z."/>
            <person name="Le Paslier M.C."/>
            <person name="Lippi Y."/>
            <person name="Lorenzon L."/>
            <person name="Mandel J.R."/>
            <person name="Marage G."/>
            <person name="Marchand G."/>
            <person name="Marquand E."/>
            <person name="Bret-Mestries E."/>
            <person name="Morien E."/>
            <person name="Nambeesan S."/>
            <person name="Nguyen T."/>
            <person name="Pegot-Espagnet P."/>
            <person name="Pouilly N."/>
            <person name="Raftis F."/>
            <person name="Sallet E."/>
            <person name="Schiex T."/>
            <person name="Thomas J."/>
            <person name="Vandecasteele C."/>
            <person name="Vares D."/>
            <person name="Vear F."/>
            <person name="Vautrin S."/>
            <person name="Crespi M."/>
            <person name="Mangin B."/>
            <person name="Burke J.M."/>
            <person name="Salse J."/>
            <person name="Munos S."/>
            <person name="Vincourt P."/>
            <person name="Rieseberg L.H."/>
            <person name="Langlade N.B."/>
        </authorList>
    </citation>
    <scope>NUCLEOTIDE SEQUENCE [LARGE SCALE GENOMIC DNA]</scope>
    <source>
        <strain evidence="2">cv. SF193</strain>
    </source>
</reference>
<name>A0A251SJD4_HELAN</name>